<organism evidence="3 4">
    <name type="scientific">Rubus argutus</name>
    <name type="common">Southern blackberry</name>
    <dbReference type="NCBI Taxonomy" id="59490"/>
    <lineage>
        <taxon>Eukaryota</taxon>
        <taxon>Viridiplantae</taxon>
        <taxon>Streptophyta</taxon>
        <taxon>Embryophyta</taxon>
        <taxon>Tracheophyta</taxon>
        <taxon>Spermatophyta</taxon>
        <taxon>Magnoliopsida</taxon>
        <taxon>eudicotyledons</taxon>
        <taxon>Gunneridae</taxon>
        <taxon>Pentapetalae</taxon>
        <taxon>rosids</taxon>
        <taxon>fabids</taxon>
        <taxon>Rosales</taxon>
        <taxon>Rosaceae</taxon>
        <taxon>Rosoideae</taxon>
        <taxon>Rosoideae incertae sedis</taxon>
        <taxon>Rubus</taxon>
    </lineage>
</organism>
<dbReference type="Pfam" id="PF00561">
    <property type="entry name" value="Abhydrolase_1"/>
    <property type="match status" value="1"/>
</dbReference>
<proteinExistence type="predicted"/>
<evidence type="ECO:0000259" key="2">
    <source>
        <dbReference type="Pfam" id="PF00561"/>
    </source>
</evidence>
<dbReference type="PANTHER" id="PTHR43139:SF37">
    <property type="entry name" value="ALPHA_BETA-HYDROLASES SUPERFAMILY PROTEIN"/>
    <property type="match status" value="1"/>
</dbReference>
<reference evidence="3 4" key="1">
    <citation type="journal article" date="2023" name="G3 (Bethesda)">
        <title>A chromosome-length genome assembly and annotation of blackberry (Rubus argutus, cv. 'Hillquist').</title>
        <authorList>
            <person name="Bruna T."/>
            <person name="Aryal R."/>
            <person name="Dudchenko O."/>
            <person name="Sargent D.J."/>
            <person name="Mead D."/>
            <person name="Buti M."/>
            <person name="Cavallini A."/>
            <person name="Hytonen T."/>
            <person name="Andres J."/>
            <person name="Pham M."/>
            <person name="Weisz D."/>
            <person name="Mascagni F."/>
            <person name="Usai G."/>
            <person name="Natali L."/>
            <person name="Bassil N."/>
            <person name="Fernandez G.E."/>
            <person name="Lomsadze A."/>
            <person name="Armour M."/>
            <person name="Olukolu B."/>
            <person name="Poorten T."/>
            <person name="Britton C."/>
            <person name="Davik J."/>
            <person name="Ashrafi H."/>
            <person name="Aiden E.L."/>
            <person name="Borodovsky M."/>
            <person name="Worthington M."/>
        </authorList>
    </citation>
    <scope>NUCLEOTIDE SEQUENCE [LARGE SCALE GENOMIC DNA]</scope>
    <source>
        <strain evidence="3">PI 553951</strain>
    </source>
</reference>
<dbReference type="PRINTS" id="PR00111">
    <property type="entry name" value="ABHYDROLASE"/>
</dbReference>
<dbReference type="Proteomes" id="UP001457282">
    <property type="component" value="Unassembled WGS sequence"/>
</dbReference>
<dbReference type="Gene3D" id="3.40.50.1820">
    <property type="entry name" value="alpha/beta hydrolase"/>
    <property type="match status" value="1"/>
</dbReference>
<dbReference type="EMBL" id="JBEDUW010000006">
    <property type="protein sequence ID" value="KAK9923748.1"/>
    <property type="molecule type" value="Genomic_DNA"/>
</dbReference>
<sequence>MAYQKLWNVISLYLSATATIFHYLKSSSSSLLKINWASIFFRIPDTLVALYYRLCGLSPCTVDIDDQTTIHFWTANHRRFDKPSLVMVHGYGGNSLWQFVLQVGPLSRNFNLYLPDLMFFGKSYTNRSDRSESFQARCVVEGLKKLGVDRFSVYGISYGGFVVYRMAEMCPETVEKVVIVSSGVVWNDLQKAELLRENSNALEILVAQTPRNLRLLVSRSIYKYDVFKWVPDYVLQKLIDANNENTKEKLELLEHLVAKKADPSLPILSQETLIIWGDQDNVFPLYMAYQLQRHLGPKSKVHIIKDTGHAANFDSPDIINVLIKSFVLGV</sequence>
<keyword evidence="4" id="KW-1185">Reference proteome</keyword>
<comment type="caution">
    <text evidence="3">The sequence shown here is derived from an EMBL/GenBank/DDBJ whole genome shotgun (WGS) entry which is preliminary data.</text>
</comment>
<protein>
    <recommendedName>
        <fullName evidence="2">AB hydrolase-1 domain-containing protein</fullName>
    </recommendedName>
</protein>
<dbReference type="AlphaFoldDB" id="A0AAW1WHX4"/>
<dbReference type="InterPro" id="IPR029058">
    <property type="entry name" value="AB_hydrolase_fold"/>
</dbReference>
<keyword evidence="1" id="KW-0472">Membrane</keyword>
<accession>A0AAW1WHX4</accession>
<feature type="transmembrane region" description="Helical" evidence="1">
    <location>
        <begin position="6"/>
        <end position="24"/>
    </location>
</feature>
<evidence type="ECO:0000313" key="3">
    <source>
        <dbReference type="EMBL" id="KAK9923748.1"/>
    </source>
</evidence>
<dbReference type="PANTHER" id="PTHR43139">
    <property type="entry name" value="SI:DKEY-122A22.2"/>
    <property type="match status" value="1"/>
</dbReference>
<evidence type="ECO:0000313" key="4">
    <source>
        <dbReference type="Proteomes" id="UP001457282"/>
    </source>
</evidence>
<gene>
    <name evidence="3" type="ORF">M0R45_032148</name>
</gene>
<name>A0AAW1WHX4_RUBAR</name>
<feature type="domain" description="AB hydrolase-1" evidence="2">
    <location>
        <begin position="83"/>
        <end position="316"/>
    </location>
</feature>
<keyword evidence="1" id="KW-1133">Transmembrane helix</keyword>
<dbReference type="InterPro" id="IPR000073">
    <property type="entry name" value="AB_hydrolase_1"/>
</dbReference>
<evidence type="ECO:0000256" key="1">
    <source>
        <dbReference type="SAM" id="Phobius"/>
    </source>
</evidence>
<keyword evidence="1" id="KW-0812">Transmembrane</keyword>
<dbReference type="InterPro" id="IPR052370">
    <property type="entry name" value="Meta-cleavage_hydrolase"/>
</dbReference>
<dbReference type="SUPFAM" id="SSF53474">
    <property type="entry name" value="alpha/beta-Hydrolases"/>
    <property type="match status" value="1"/>
</dbReference>